<comment type="subcellular location">
    <subcellularLocation>
        <location evidence="1 9">Cell inner membrane</location>
        <topology evidence="1 9">Multi-pass membrane protein</topology>
    </subcellularLocation>
</comment>
<dbReference type="GO" id="GO:0022857">
    <property type="term" value="F:transmembrane transporter activity"/>
    <property type="evidence" value="ECO:0007669"/>
    <property type="project" value="UniProtKB-UniRule"/>
</dbReference>
<keyword evidence="2 9" id="KW-0813">Transport</keyword>
<keyword evidence="7 9" id="KW-0472">Membrane</keyword>
<dbReference type="PANTHER" id="PTHR35011">
    <property type="entry name" value="2,3-DIKETO-L-GULONATE TRAP TRANSPORTER SMALL PERMEASE PROTEIN YIAM"/>
    <property type="match status" value="1"/>
</dbReference>
<feature type="domain" description="Tripartite ATP-independent periplasmic transporters DctQ component" evidence="10">
    <location>
        <begin position="26"/>
        <end position="157"/>
    </location>
</feature>
<comment type="caution">
    <text evidence="11">The sequence shown here is derived from an EMBL/GenBank/DDBJ whole genome shotgun (WGS) entry which is preliminary data.</text>
</comment>
<comment type="caution">
    <text evidence="9">Lacks conserved residue(s) required for the propagation of feature annotation.</text>
</comment>
<gene>
    <name evidence="11" type="ORF">MJ923_15250</name>
</gene>
<dbReference type="AlphaFoldDB" id="A0AAJ1BKX5"/>
<dbReference type="PANTHER" id="PTHR35011:SF4">
    <property type="entry name" value="SLL1102 PROTEIN"/>
    <property type="match status" value="1"/>
</dbReference>
<evidence type="ECO:0000256" key="5">
    <source>
        <dbReference type="ARBA" id="ARBA00022692"/>
    </source>
</evidence>
<evidence type="ECO:0000259" key="10">
    <source>
        <dbReference type="Pfam" id="PF04290"/>
    </source>
</evidence>
<keyword evidence="6 9" id="KW-1133">Transmembrane helix</keyword>
<accession>A0AAJ1BKX5</accession>
<organism evidence="11 12">
    <name type="scientific">Shewanella zhuhaiensis</name>
    <dbReference type="NCBI Taxonomy" id="2919576"/>
    <lineage>
        <taxon>Bacteria</taxon>
        <taxon>Pseudomonadati</taxon>
        <taxon>Pseudomonadota</taxon>
        <taxon>Gammaproteobacteria</taxon>
        <taxon>Alteromonadales</taxon>
        <taxon>Shewanellaceae</taxon>
        <taxon>Shewanella</taxon>
    </lineage>
</organism>
<evidence type="ECO:0000256" key="1">
    <source>
        <dbReference type="ARBA" id="ARBA00004429"/>
    </source>
</evidence>
<keyword evidence="4 9" id="KW-0997">Cell inner membrane</keyword>
<comment type="similarity">
    <text evidence="8 9">Belongs to the TRAP transporter small permease family.</text>
</comment>
<keyword evidence="5 9" id="KW-0812">Transmembrane</keyword>
<sequence>MGKIIQFLEGLGESLGRLVGWFTLAMVILTLAVVLLRYVFSTGATAMQETALYLHGAVFTLAAGFTLKREAHVRVDVFYRQFSERTRHWVDFVGTLVFLLPLCGAIFYFCLDYVLRSWRIHEASIEAGGLPFVYLQKTLLLGLCISLIIQGLCELYRHGKALFGKEAC</sequence>
<evidence type="ECO:0000313" key="12">
    <source>
        <dbReference type="Proteomes" id="UP001297581"/>
    </source>
</evidence>
<feature type="transmembrane region" description="Helical" evidence="9">
    <location>
        <begin position="52"/>
        <end position="68"/>
    </location>
</feature>
<comment type="subunit">
    <text evidence="9">The complex comprises the extracytoplasmic solute receptor protein and the two transmembrane proteins.</text>
</comment>
<evidence type="ECO:0000313" key="11">
    <source>
        <dbReference type="EMBL" id="MCH4295664.1"/>
    </source>
</evidence>
<comment type="function">
    <text evidence="9">Part of the tripartite ATP-independent periplasmic (TRAP) transport system.</text>
</comment>
<dbReference type="Pfam" id="PF04290">
    <property type="entry name" value="DctQ"/>
    <property type="match status" value="1"/>
</dbReference>
<feature type="transmembrane region" description="Helical" evidence="9">
    <location>
        <begin position="89"/>
        <end position="109"/>
    </location>
</feature>
<evidence type="ECO:0000256" key="2">
    <source>
        <dbReference type="ARBA" id="ARBA00022448"/>
    </source>
</evidence>
<evidence type="ECO:0000256" key="3">
    <source>
        <dbReference type="ARBA" id="ARBA00022475"/>
    </source>
</evidence>
<evidence type="ECO:0000256" key="9">
    <source>
        <dbReference type="RuleBase" id="RU369079"/>
    </source>
</evidence>
<feature type="transmembrane region" description="Helical" evidence="9">
    <location>
        <begin position="21"/>
        <end position="40"/>
    </location>
</feature>
<reference evidence="11 12" key="1">
    <citation type="submission" date="2022-02" db="EMBL/GenBank/DDBJ databases">
        <title>The genome sequence of Shewanella sp. 3B26.</title>
        <authorList>
            <person name="Du J."/>
        </authorList>
    </citation>
    <scope>NUCLEOTIDE SEQUENCE [LARGE SCALE GENOMIC DNA]</scope>
    <source>
        <strain evidence="11 12">3B26</strain>
    </source>
</reference>
<protein>
    <recommendedName>
        <fullName evidence="9">TRAP transporter small permease protein</fullName>
    </recommendedName>
</protein>
<dbReference type="InterPro" id="IPR055348">
    <property type="entry name" value="DctQ"/>
</dbReference>
<evidence type="ECO:0000256" key="8">
    <source>
        <dbReference type="ARBA" id="ARBA00038436"/>
    </source>
</evidence>
<evidence type="ECO:0000256" key="6">
    <source>
        <dbReference type="ARBA" id="ARBA00022989"/>
    </source>
</evidence>
<dbReference type="RefSeq" id="WP_126167710.1">
    <property type="nucleotide sequence ID" value="NZ_JAKUDL010000005.1"/>
</dbReference>
<evidence type="ECO:0000256" key="4">
    <source>
        <dbReference type="ARBA" id="ARBA00022519"/>
    </source>
</evidence>
<keyword evidence="12" id="KW-1185">Reference proteome</keyword>
<keyword evidence="3" id="KW-1003">Cell membrane</keyword>
<dbReference type="EMBL" id="JAKUDL010000005">
    <property type="protein sequence ID" value="MCH4295664.1"/>
    <property type="molecule type" value="Genomic_DNA"/>
</dbReference>
<evidence type="ECO:0000256" key="7">
    <source>
        <dbReference type="ARBA" id="ARBA00023136"/>
    </source>
</evidence>
<dbReference type="InterPro" id="IPR007387">
    <property type="entry name" value="TRAP_DctQ"/>
</dbReference>
<proteinExistence type="inferred from homology"/>
<dbReference type="GO" id="GO:0005886">
    <property type="term" value="C:plasma membrane"/>
    <property type="evidence" value="ECO:0007669"/>
    <property type="project" value="UniProtKB-SubCell"/>
</dbReference>
<dbReference type="Proteomes" id="UP001297581">
    <property type="component" value="Unassembled WGS sequence"/>
</dbReference>
<name>A0AAJ1BKX5_9GAMM</name>